<evidence type="ECO:0000256" key="4">
    <source>
        <dbReference type="ARBA" id="ARBA00022729"/>
    </source>
</evidence>
<keyword evidence="6" id="KW-0720">Serine protease</keyword>
<name>A0ABP7MD78_9GAMM</name>
<accession>A0ABP7MD78</accession>
<keyword evidence="4 6" id="KW-0732">Signal</keyword>
<reference evidence="8" key="1">
    <citation type="journal article" date="2019" name="Int. J. Syst. Evol. Microbiol.">
        <title>The Global Catalogue of Microorganisms (GCM) 10K type strain sequencing project: providing services to taxonomists for standard genome sequencing and annotation.</title>
        <authorList>
            <consortium name="The Broad Institute Genomics Platform"/>
            <consortium name="The Broad Institute Genome Sequencing Center for Infectious Disease"/>
            <person name="Wu L."/>
            <person name="Ma J."/>
        </authorList>
    </citation>
    <scope>NUCLEOTIDE SEQUENCE [LARGE SCALE GENOMIC DNA]</scope>
    <source>
        <strain evidence="8">JCM 16916</strain>
    </source>
</reference>
<dbReference type="InterPro" id="IPR043504">
    <property type="entry name" value="Peptidase_S1_PA_chymotrypsin"/>
</dbReference>
<evidence type="ECO:0000313" key="8">
    <source>
        <dbReference type="Proteomes" id="UP001501727"/>
    </source>
</evidence>
<dbReference type="Gene3D" id="2.40.10.10">
    <property type="entry name" value="Trypsin-like serine proteases"/>
    <property type="match status" value="1"/>
</dbReference>
<dbReference type="PANTHER" id="PTHR38469:SF1">
    <property type="entry name" value="PERIPLASMIC PEPTIDASE SUBFAMILY S1B"/>
    <property type="match status" value="1"/>
</dbReference>
<comment type="similarity">
    <text evidence="1 6">Belongs to the peptidase S46 family.</text>
</comment>
<dbReference type="EC" id="3.4.14.-" evidence="6"/>
<dbReference type="InterPro" id="IPR019500">
    <property type="entry name" value="Pep_S46"/>
</dbReference>
<evidence type="ECO:0000313" key="7">
    <source>
        <dbReference type="EMBL" id="GAA3920684.1"/>
    </source>
</evidence>
<keyword evidence="3 6" id="KW-0645">Protease</keyword>
<dbReference type="SUPFAM" id="SSF50494">
    <property type="entry name" value="Trypsin-like serine proteases"/>
    <property type="match status" value="1"/>
</dbReference>
<feature type="signal peptide" evidence="6">
    <location>
        <begin position="1"/>
        <end position="21"/>
    </location>
</feature>
<gene>
    <name evidence="7" type="ORF">GCM10022229_12940</name>
</gene>
<evidence type="ECO:0000256" key="5">
    <source>
        <dbReference type="ARBA" id="ARBA00022801"/>
    </source>
</evidence>
<keyword evidence="5 6" id="KW-0378">Hydrolase</keyword>
<evidence type="ECO:0000256" key="2">
    <source>
        <dbReference type="ARBA" id="ARBA00022438"/>
    </source>
</evidence>
<dbReference type="PANTHER" id="PTHR38469">
    <property type="entry name" value="PERIPLASMIC PEPTIDASE SUBFAMILY S1B"/>
    <property type="match status" value="1"/>
</dbReference>
<dbReference type="Proteomes" id="UP001501727">
    <property type="component" value="Unassembled WGS sequence"/>
</dbReference>
<proteinExistence type="inferred from homology"/>
<sequence>MSLRLLPAALAVALLSSAASADEGMWEPRQMPELADQLKARGLEMDPASLSNLAGKPLDAVISLGGCTASFVSPKGLVITNHHCVYGAVAYNSTPENDLLANGFVADGFAAELPAQPNARVYVTQAITDATDRIVDGLDGMDGKGRYDAIEARSKALVAECEAPGGLRCNVYNFNGGLQFSLIRQLEIQDVRLVYAPAASIGKYGGDEDNFEWPRHTGDWGFLRAYVDKDGKPAPYSKDNVPYQPESWLTVSQTPLEAGDYVMVTGYPGRTNRYRLASEVRDTIEWGYPESVAYFKDSLATIERTTRGDKAAALKYASTVAGINNALKLYQGQLDGFAQMDDPVGMKRAREDALKAWLAGRGAEGKAQVEALAELERELAATEATRERNRWFPGVASGGLAGTAVQLYRNAIEQAKPDAERESGYQARDAARLQGNMKSMDKHYDAGVDKALMKLRIERYLAQVPAGQRVPELDRWLGIDAGDKAVPGLDAKLDALYAGSKLGDETVRLQLLDADRAAIEASDDPALQFVVQVMPALLRLEDEGEARSGRISALRPKFMQAMIDFNASQGKPVYPDANSSLRITFGTVRGYSPRDGEQMTPFTTLAGIVQKDTGVEPFDAPKAELDAIAAGQGAQYRMASLGDVPVNFLSDVDTTGGNSGSPTLNAKGELVGLLFDGNYESLSADWIFNPELTRSIHVDTRYMRWAMDEVDHAERLLEEMGLPHD</sequence>
<dbReference type="EMBL" id="BAAAZU010000006">
    <property type="protein sequence ID" value="GAA3920684.1"/>
    <property type="molecule type" value="Genomic_DNA"/>
</dbReference>
<dbReference type="InterPro" id="IPR009003">
    <property type="entry name" value="Peptidase_S1_PA"/>
</dbReference>
<evidence type="ECO:0000256" key="1">
    <source>
        <dbReference type="ARBA" id="ARBA00010491"/>
    </source>
</evidence>
<organism evidence="7 8">
    <name type="scientific">Luteimonas lutimaris</name>
    <dbReference type="NCBI Taxonomy" id="698645"/>
    <lineage>
        <taxon>Bacteria</taxon>
        <taxon>Pseudomonadati</taxon>
        <taxon>Pseudomonadota</taxon>
        <taxon>Gammaproteobacteria</taxon>
        <taxon>Lysobacterales</taxon>
        <taxon>Lysobacteraceae</taxon>
        <taxon>Luteimonas</taxon>
    </lineage>
</organism>
<dbReference type="RefSeq" id="WP_344759154.1">
    <property type="nucleotide sequence ID" value="NZ_BAAAZU010000006.1"/>
</dbReference>
<comment type="function">
    <text evidence="6">Catalyzes the removal of dipeptides from the N-terminus of oligopeptides.</text>
</comment>
<keyword evidence="8" id="KW-1185">Reference proteome</keyword>
<protein>
    <recommendedName>
        <fullName evidence="6">Dipeptidyl-peptidase</fullName>
        <ecNumber evidence="6">3.4.14.-</ecNumber>
    </recommendedName>
</protein>
<dbReference type="Pfam" id="PF10459">
    <property type="entry name" value="Peptidase_S46"/>
    <property type="match status" value="1"/>
</dbReference>
<comment type="caution">
    <text evidence="7">The sequence shown here is derived from an EMBL/GenBank/DDBJ whole genome shotgun (WGS) entry which is preliminary data.</text>
</comment>
<evidence type="ECO:0000256" key="3">
    <source>
        <dbReference type="ARBA" id="ARBA00022670"/>
    </source>
</evidence>
<keyword evidence="2 6" id="KW-0031">Aminopeptidase</keyword>
<evidence type="ECO:0000256" key="6">
    <source>
        <dbReference type="RuleBase" id="RU366067"/>
    </source>
</evidence>
<feature type="chain" id="PRO_5045003136" description="Dipeptidyl-peptidase" evidence="6">
    <location>
        <begin position="22"/>
        <end position="725"/>
    </location>
</feature>